<dbReference type="GO" id="GO:0097176">
    <property type="term" value="P:epoxide metabolic process"/>
    <property type="evidence" value="ECO:0007669"/>
    <property type="project" value="TreeGrafter"/>
</dbReference>
<dbReference type="InterPro" id="IPR010497">
    <property type="entry name" value="Epoxide_hydro_N"/>
</dbReference>
<evidence type="ECO:0000313" key="6">
    <source>
        <dbReference type="Proteomes" id="UP000076552"/>
    </source>
</evidence>
<dbReference type="Proteomes" id="UP000076552">
    <property type="component" value="Unassembled WGS sequence"/>
</dbReference>
<dbReference type="GO" id="GO:0004301">
    <property type="term" value="F:epoxide hydrolase activity"/>
    <property type="evidence" value="ECO:0007669"/>
    <property type="project" value="TreeGrafter"/>
</dbReference>
<dbReference type="STRING" id="708197.A0A166P9G9"/>
<proteinExistence type="inferred from homology"/>
<keyword evidence="6" id="KW-1185">Reference proteome</keyword>
<name>A0A166P9G9_9PEZI</name>
<evidence type="ECO:0000256" key="3">
    <source>
        <dbReference type="SAM" id="MobiDB-lite"/>
    </source>
</evidence>
<feature type="compositionally biased region" description="Polar residues" evidence="3">
    <location>
        <begin position="511"/>
        <end position="521"/>
    </location>
</feature>
<evidence type="ECO:0000313" key="5">
    <source>
        <dbReference type="EMBL" id="KZL66526.1"/>
    </source>
</evidence>
<reference evidence="5 6" key="1">
    <citation type="submission" date="2015-06" db="EMBL/GenBank/DDBJ databases">
        <title>Survival trade-offs in plant roots during colonization by closely related pathogenic and mutualistic fungi.</title>
        <authorList>
            <person name="Hacquard S."/>
            <person name="Kracher B."/>
            <person name="Hiruma K."/>
            <person name="Weinman A."/>
            <person name="Muench P."/>
            <person name="Garrido Oter R."/>
            <person name="Ver Loren van Themaat E."/>
            <person name="Dallerey J.-F."/>
            <person name="Damm U."/>
            <person name="Henrissat B."/>
            <person name="Lespinet O."/>
            <person name="Thon M."/>
            <person name="Kemen E."/>
            <person name="McHardy A.C."/>
            <person name="Schulze-Lefert P."/>
            <person name="O'Connell R.J."/>
        </authorList>
    </citation>
    <scope>NUCLEOTIDE SEQUENCE [LARGE SCALE GENOMIC DNA]</scope>
    <source>
        <strain evidence="5 6">0861</strain>
    </source>
</reference>
<accession>A0A166P9G9</accession>
<dbReference type="AlphaFoldDB" id="A0A166P9G9"/>
<evidence type="ECO:0000259" key="4">
    <source>
        <dbReference type="Pfam" id="PF06441"/>
    </source>
</evidence>
<dbReference type="Gene3D" id="3.40.50.1820">
    <property type="entry name" value="alpha/beta hydrolase"/>
    <property type="match status" value="1"/>
</dbReference>
<dbReference type="SUPFAM" id="SSF53474">
    <property type="entry name" value="alpha/beta-Hydrolases"/>
    <property type="match status" value="1"/>
</dbReference>
<feature type="region of interest" description="Disordered" evidence="3">
    <location>
        <begin position="496"/>
        <end position="572"/>
    </location>
</feature>
<comment type="similarity">
    <text evidence="1">Belongs to the peptidase S33 family.</text>
</comment>
<protein>
    <submittedName>
        <fullName evidence="5">Epoxide hydrolase</fullName>
    </submittedName>
</protein>
<dbReference type="PANTHER" id="PTHR21661:SF71">
    <property type="entry name" value="EPOXIDE HYDROLASE N-TERMINAL DOMAIN-CONTAINING PROTEIN"/>
    <property type="match status" value="1"/>
</dbReference>
<comment type="caution">
    <text evidence="5">The sequence shown here is derived from an EMBL/GenBank/DDBJ whole genome shotgun (WGS) entry which is preliminary data.</text>
</comment>
<organism evidence="5 6">
    <name type="scientific">Colletotrichum tofieldiae</name>
    <dbReference type="NCBI Taxonomy" id="708197"/>
    <lineage>
        <taxon>Eukaryota</taxon>
        <taxon>Fungi</taxon>
        <taxon>Dikarya</taxon>
        <taxon>Ascomycota</taxon>
        <taxon>Pezizomycotina</taxon>
        <taxon>Sordariomycetes</taxon>
        <taxon>Hypocreomycetidae</taxon>
        <taxon>Glomerellales</taxon>
        <taxon>Glomerellaceae</taxon>
        <taxon>Colletotrichum</taxon>
        <taxon>Colletotrichum spaethianum species complex</taxon>
    </lineage>
</organism>
<sequence length="572" mass="62525">LFTCGVATEHCVRNSPESLLGRRLCPLTATMASTLESSAVLSGDEIKPYRIHVSSKYLDLTKQKLELTRLPHETSEPKSRDWWEPKTQIEPLVDFWLERYDWREQEALFNDQLPQFRTAVAVPGSDSSVRLHFVHVRSPHAHAVPLLLIPPFPFTNLSLGHLIRPLAEPEDPNEQQPFHVVIPSLPGLGFSDALPSNTPVISATAEILNLVMSRLSYTYYLVSNTSSAASSPAEIDWKLTNHLAIGYSGSCLGAHFINPSLAAPTLKEAPLEWVKWSIAKFFRAPMLGYQSEDIRSLGQTELAPGRSANLSSPGPASIVEPNTPSYALCDSPVGLLALVLKVIRVLGVKKDFSAAEVITFTQTAWLPGPEAALRLWAHCLTHRERVLPKPGKKPNVAITVFSGNGRGVKNGDVEAQNTPPRAAPISYVCPAWANVSYNAVHVRRVTGSPGLVAWDHPELIGEGIRGLARRLLSLDGRLKSLEQPGTAPLRGVVVVQPGSTPSADQGLHPQSPRTMPSTPQVEATWRLERIREASETPKKAQQEEGRRAPDPDFDGASPDTIVVTPPLNEGLR</sequence>
<evidence type="ECO:0000256" key="1">
    <source>
        <dbReference type="ARBA" id="ARBA00010088"/>
    </source>
</evidence>
<dbReference type="PANTHER" id="PTHR21661">
    <property type="entry name" value="EPOXIDE HYDROLASE 1-RELATED"/>
    <property type="match status" value="1"/>
</dbReference>
<dbReference type="EMBL" id="LFIV01000173">
    <property type="protein sequence ID" value="KZL66526.1"/>
    <property type="molecule type" value="Genomic_DNA"/>
</dbReference>
<dbReference type="Pfam" id="PF06441">
    <property type="entry name" value="EHN"/>
    <property type="match status" value="1"/>
</dbReference>
<gene>
    <name evidence="5" type="ORF">CT0861_08716</name>
</gene>
<feature type="compositionally biased region" description="Basic and acidic residues" evidence="3">
    <location>
        <begin position="525"/>
        <end position="550"/>
    </location>
</feature>
<dbReference type="InterPro" id="IPR029058">
    <property type="entry name" value="AB_hydrolase_fold"/>
</dbReference>
<keyword evidence="2 5" id="KW-0378">Hydrolase</keyword>
<feature type="non-terminal residue" evidence="5">
    <location>
        <position position="1"/>
    </location>
</feature>
<feature type="domain" description="Epoxide hydrolase N-terminal" evidence="4">
    <location>
        <begin position="46"/>
        <end position="157"/>
    </location>
</feature>
<evidence type="ECO:0000256" key="2">
    <source>
        <dbReference type="ARBA" id="ARBA00022801"/>
    </source>
</evidence>